<protein>
    <recommendedName>
        <fullName evidence="9">DNA 5'-3' helicase</fullName>
        <ecNumber evidence="9">5.6.2.3</ecNumber>
    </recommendedName>
</protein>
<evidence type="ECO:0000256" key="1">
    <source>
        <dbReference type="ARBA" id="ARBA00008428"/>
    </source>
</evidence>
<dbReference type="GO" id="GO:0003677">
    <property type="term" value="F:DNA binding"/>
    <property type="evidence" value="ECO:0007669"/>
    <property type="project" value="UniProtKB-KW"/>
</dbReference>
<dbReference type="AlphaFoldDB" id="A0A1D8JFE9"/>
<evidence type="ECO:0000256" key="2">
    <source>
        <dbReference type="ARBA" id="ARBA00022705"/>
    </source>
</evidence>
<evidence type="ECO:0000259" key="11">
    <source>
        <dbReference type="Pfam" id="PF00772"/>
    </source>
</evidence>
<dbReference type="GO" id="GO:0043139">
    <property type="term" value="F:5'-3' DNA helicase activity"/>
    <property type="evidence" value="ECO:0007669"/>
    <property type="project" value="UniProtKB-EC"/>
</dbReference>
<dbReference type="KEGG" id="surl:BI350_07685"/>
<evidence type="ECO:0000256" key="5">
    <source>
        <dbReference type="ARBA" id="ARBA00022806"/>
    </source>
</evidence>
<keyword evidence="5" id="KW-0347">Helicase</keyword>
<evidence type="ECO:0000256" key="10">
    <source>
        <dbReference type="ARBA" id="ARBA00048954"/>
    </source>
</evidence>
<dbReference type="GO" id="GO:0006260">
    <property type="term" value="P:DNA replication"/>
    <property type="evidence" value="ECO:0007669"/>
    <property type="project" value="UniProtKB-KW"/>
</dbReference>
<keyword evidence="14" id="KW-1185">Reference proteome</keyword>
<dbReference type="InterPro" id="IPR027417">
    <property type="entry name" value="P-loop_NTPase"/>
</dbReference>
<dbReference type="GO" id="GO:0016787">
    <property type="term" value="F:hydrolase activity"/>
    <property type="evidence" value="ECO:0007669"/>
    <property type="project" value="UniProtKB-KW"/>
</dbReference>
<dbReference type="RefSeq" id="WP_075527562.1">
    <property type="nucleotide sequence ID" value="NZ_CP017560.1"/>
</dbReference>
<dbReference type="PANTHER" id="PTHR30153">
    <property type="entry name" value="REPLICATIVE DNA HELICASE DNAB"/>
    <property type="match status" value="1"/>
</dbReference>
<dbReference type="EC" id="5.6.2.3" evidence="9"/>
<dbReference type="InterPro" id="IPR036185">
    <property type="entry name" value="DNA_heli_DnaB-like_N_sf"/>
</dbReference>
<feature type="domain" description="SF4 helicase" evidence="12">
    <location>
        <begin position="153"/>
        <end position="217"/>
    </location>
</feature>
<dbReference type="Pfam" id="PF03796">
    <property type="entry name" value="DnaB_C"/>
    <property type="match status" value="1"/>
</dbReference>
<keyword evidence="3" id="KW-0547">Nucleotide-binding</keyword>
<evidence type="ECO:0000256" key="8">
    <source>
        <dbReference type="ARBA" id="ARBA00023235"/>
    </source>
</evidence>
<gene>
    <name evidence="13" type="ORF">BI350_07685</name>
</gene>
<organism evidence="13 14">
    <name type="scientific">Sporosarcina ureilytica</name>
    <dbReference type="NCBI Taxonomy" id="298596"/>
    <lineage>
        <taxon>Bacteria</taxon>
        <taxon>Bacillati</taxon>
        <taxon>Bacillota</taxon>
        <taxon>Bacilli</taxon>
        <taxon>Bacillales</taxon>
        <taxon>Caryophanaceae</taxon>
        <taxon>Sporosarcina</taxon>
    </lineage>
</organism>
<dbReference type="PANTHER" id="PTHR30153:SF2">
    <property type="entry name" value="REPLICATIVE DNA HELICASE"/>
    <property type="match status" value="1"/>
</dbReference>
<keyword evidence="8" id="KW-0413">Isomerase</keyword>
<dbReference type="Gene3D" id="3.40.50.300">
    <property type="entry name" value="P-loop containing nucleotide triphosphate hydrolases"/>
    <property type="match status" value="1"/>
</dbReference>
<dbReference type="Gene3D" id="1.10.860.10">
    <property type="entry name" value="DNAb Helicase, Chain A"/>
    <property type="match status" value="1"/>
</dbReference>
<dbReference type="InterPro" id="IPR016136">
    <property type="entry name" value="DNA_helicase_N/primase_C"/>
</dbReference>
<accession>A0A1D8JFE9</accession>
<dbReference type="InterPro" id="IPR007694">
    <property type="entry name" value="DNA_helicase_DnaB-like_C"/>
</dbReference>
<evidence type="ECO:0000256" key="3">
    <source>
        <dbReference type="ARBA" id="ARBA00022741"/>
    </source>
</evidence>
<dbReference type="GO" id="GO:0005524">
    <property type="term" value="F:ATP binding"/>
    <property type="evidence" value="ECO:0007669"/>
    <property type="project" value="UniProtKB-KW"/>
</dbReference>
<evidence type="ECO:0000256" key="6">
    <source>
        <dbReference type="ARBA" id="ARBA00022840"/>
    </source>
</evidence>
<evidence type="ECO:0000256" key="9">
    <source>
        <dbReference type="ARBA" id="ARBA00044969"/>
    </source>
</evidence>
<evidence type="ECO:0000313" key="14">
    <source>
        <dbReference type="Proteomes" id="UP000185746"/>
    </source>
</evidence>
<evidence type="ECO:0000256" key="4">
    <source>
        <dbReference type="ARBA" id="ARBA00022801"/>
    </source>
</evidence>
<dbReference type="Proteomes" id="UP000185746">
    <property type="component" value="Chromosome"/>
</dbReference>
<evidence type="ECO:0000259" key="12">
    <source>
        <dbReference type="Pfam" id="PF03796"/>
    </source>
</evidence>
<keyword evidence="7" id="KW-0238">DNA-binding</keyword>
<keyword evidence="6" id="KW-0067">ATP-binding</keyword>
<sequence>MIAEKAVLGAMLKENYLITESNLKVMQFTDPVNKMIFQSMLALRKAGKTVDMITLLTSYSPQDLGGANYLNDLTNYAHLEKFDDHVGELLDVWREREKKNVLHVSAHEDWSIDKITTELTALTDSRVSDHSDILSMLVGVYEEPFIEKEMKEGVPSGIDKLDDMTNGFQDGELTILAARPSAKKFALYLSEREEEARAEHRRIYGEVTYTVLDMSHKMDTSIYCEETKRWQSFRELKRQVVQFPYYVGEMCQSAKPFTVCSRE</sequence>
<dbReference type="EMBL" id="CP017560">
    <property type="protein sequence ID" value="AOV07431.1"/>
    <property type="molecule type" value="Genomic_DNA"/>
</dbReference>
<evidence type="ECO:0000313" key="13">
    <source>
        <dbReference type="EMBL" id="AOV07431.1"/>
    </source>
</evidence>
<comment type="similarity">
    <text evidence="1">Belongs to the helicase family. DnaB subfamily.</text>
</comment>
<keyword evidence="4" id="KW-0378">Hydrolase</keyword>
<feature type="domain" description="DNA helicase DnaB-like N-terminal" evidence="11">
    <location>
        <begin position="3"/>
        <end position="78"/>
    </location>
</feature>
<dbReference type="GO" id="GO:0005829">
    <property type="term" value="C:cytosol"/>
    <property type="evidence" value="ECO:0007669"/>
    <property type="project" value="TreeGrafter"/>
</dbReference>
<dbReference type="SUPFAM" id="SSF48024">
    <property type="entry name" value="N-terminal domain of DnaB helicase"/>
    <property type="match status" value="1"/>
</dbReference>
<dbReference type="InterPro" id="IPR007693">
    <property type="entry name" value="DNA_helicase_DnaB-like_N"/>
</dbReference>
<proteinExistence type="inferred from homology"/>
<evidence type="ECO:0000256" key="7">
    <source>
        <dbReference type="ARBA" id="ARBA00023125"/>
    </source>
</evidence>
<comment type="catalytic activity">
    <reaction evidence="10">
        <text>ATP + H2O = ADP + phosphate + H(+)</text>
        <dbReference type="Rhea" id="RHEA:13065"/>
        <dbReference type="ChEBI" id="CHEBI:15377"/>
        <dbReference type="ChEBI" id="CHEBI:15378"/>
        <dbReference type="ChEBI" id="CHEBI:30616"/>
        <dbReference type="ChEBI" id="CHEBI:43474"/>
        <dbReference type="ChEBI" id="CHEBI:456216"/>
        <dbReference type="EC" id="5.6.2.3"/>
    </reaction>
</comment>
<dbReference type="Pfam" id="PF00772">
    <property type="entry name" value="DnaB"/>
    <property type="match status" value="1"/>
</dbReference>
<keyword evidence="2" id="KW-0235">DNA replication</keyword>
<reference evidence="13 14" key="1">
    <citation type="submission" date="2016-09" db="EMBL/GenBank/DDBJ databases">
        <title>Complete genome sequence of the Lysinibacillus sphaericus LMG 22257, a specie of Bacillus with ureolytic activity that can effectively biodeposit calcium carbonate.</title>
        <authorList>
            <person name="Yan W."/>
        </authorList>
    </citation>
    <scope>NUCLEOTIDE SEQUENCE [LARGE SCALE GENOMIC DNA]</scope>
    <source>
        <strain evidence="13 14">LMG 22257</strain>
    </source>
</reference>
<name>A0A1D8JFE9_9BACL</name>